<keyword evidence="10" id="KW-1185">Reference proteome</keyword>
<dbReference type="AlphaFoldDB" id="N9U000"/>
<dbReference type="Proteomes" id="UP000013137">
    <property type="component" value="Unassembled WGS sequence"/>
</dbReference>
<feature type="chain" id="PRO_5004153160" description="Variable surface lipoprotein" evidence="8">
    <location>
        <begin position="25"/>
        <end position="243"/>
    </location>
</feature>
<keyword evidence="2" id="KW-1003">Cell membrane</keyword>
<dbReference type="RefSeq" id="WP_002881508.1">
    <property type="nucleotide sequence ID" value="NZ_AMWK01000007.1"/>
</dbReference>
<evidence type="ECO:0000256" key="3">
    <source>
        <dbReference type="ARBA" id="ARBA00022729"/>
    </source>
</evidence>
<evidence type="ECO:0000256" key="5">
    <source>
        <dbReference type="ARBA" id="ARBA00023136"/>
    </source>
</evidence>
<comment type="subcellular location">
    <subcellularLocation>
        <location evidence="1">Cell membrane</location>
        <topology evidence="1">Lipid-anchor</topology>
    </subcellularLocation>
</comment>
<accession>N9U000</accession>
<sequence length="243" mass="27863">MKKVNKILLALGSVASLSTLPLVAAKCGEPVKKPEVKSKLSDFVKETSLGEIKTKEDKPSEKEIIDVIKAKNEKTKDLTLSIKDITEKNAKVTSEKHEGEVEVTFTTKKDVKEESKEESKEVNLSDFELFEKYVKRVDENLKKIISLKLEKPEEGKQKLDKFKLEIERFKSGLGIWYDKKNKAIKEKLQGNDSLESVGKRALIWIKYYSENSNFGLQKEYDDIKSIFKDKTQAQSISFKFNNF</sequence>
<keyword evidence="6" id="KW-0564">Palmitate</keyword>
<evidence type="ECO:0000256" key="4">
    <source>
        <dbReference type="ARBA" id="ARBA00022737"/>
    </source>
</evidence>
<keyword evidence="4" id="KW-0677">Repeat</keyword>
<dbReference type="NCBIfam" id="NF033817">
    <property type="entry name" value="Mplas_variab_LP"/>
    <property type="match status" value="1"/>
</dbReference>
<dbReference type="OrthoDB" id="398772at2"/>
<dbReference type="EMBL" id="AMWK01000007">
    <property type="protein sequence ID" value="ENY53872.1"/>
    <property type="molecule type" value="Genomic_DNA"/>
</dbReference>
<gene>
    <name evidence="9" type="ORF">MALK_3880</name>
</gene>
<dbReference type="GO" id="GO:0005886">
    <property type="term" value="C:plasma membrane"/>
    <property type="evidence" value="ECO:0007669"/>
    <property type="project" value="UniProtKB-SubCell"/>
</dbReference>
<dbReference type="InterPro" id="IPR049890">
    <property type="entry name" value="VlpA-F-like_signal"/>
</dbReference>
<evidence type="ECO:0008006" key="11">
    <source>
        <dbReference type="Google" id="ProtNLM"/>
    </source>
</evidence>
<protein>
    <recommendedName>
        <fullName evidence="11">Variable surface lipoprotein</fullName>
    </recommendedName>
</protein>
<proteinExistence type="predicted"/>
<evidence type="ECO:0000313" key="9">
    <source>
        <dbReference type="EMBL" id="ENY53872.1"/>
    </source>
</evidence>
<evidence type="ECO:0000256" key="2">
    <source>
        <dbReference type="ARBA" id="ARBA00022475"/>
    </source>
</evidence>
<keyword evidence="3 8" id="KW-0732">Signal</keyword>
<name>N9U000_9BACT</name>
<feature type="signal peptide" evidence="8">
    <location>
        <begin position="1"/>
        <end position="24"/>
    </location>
</feature>
<evidence type="ECO:0000256" key="1">
    <source>
        <dbReference type="ARBA" id="ARBA00004193"/>
    </source>
</evidence>
<dbReference type="eggNOG" id="ENOG5031ZMF">
    <property type="taxonomic scope" value="Bacteria"/>
</dbReference>
<comment type="caution">
    <text evidence="9">The sequence shown here is derived from an EMBL/GenBank/DDBJ whole genome shotgun (WGS) entry which is preliminary data.</text>
</comment>
<reference evidence="9 10" key="1">
    <citation type="journal article" date="2013" name="Genome Announc.">
        <title>Draft Genome Sequences of Mycoplasma alkalescens, Mycoplasma arginini, and Mycoplasma bovigenitalium, Three Species with Equivocal Pathogenic Status for Cattle.</title>
        <authorList>
            <person name="Manso-Silvan L."/>
            <person name="Tardy F."/>
            <person name="Baranowski E."/>
            <person name="Barre A."/>
            <person name="Blanchard A."/>
            <person name="Breton M."/>
            <person name="Couture C."/>
            <person name="Citti C."/>
            <person name="Dordet-Frisoni E."/>
            <person name="Dupuy V."/>
            <person name="Gaurivaud P."/>
            <person name="Jacob D."/>
            <person name="Lemaitre C."/>
            <person name="Nikolski M."/>
            <person name="Nouvel L.X."/>
            <person name="Poumarat F."/>
            <person name="Thebault P."/>
            <person name="Theil S."/>
            <person name="Thiaucourt F."/>
            <person name="Sirand-Pugnet P."/>
        </authorList>
    </citation>
    <scope>NUCLEOTIDE SEQUENCE [LARGE SCALE GENOMIC DNA]</scope>
    <source>
        <strain evidence="9 10">14918</strain>
    </source>
</reference>
<evidence type="ECO:0000256" key="7">
    <source>
        <dbReference type="ARBA" id="ARBA00023288"/>
    </source>
</evidence>
<evidence type="ECO:0000256" key="6">
    <source>
        <dbReference type="ARBA" id="ARBA00023139"/>
    </source>
</evidence>
<organism evidence="9 10">
    <name type="scientific">Metamycoplasma alkalescens 14918</name>
    <dbReference type="NCBI Taxonomy" id="1188234"/>
    <lineage>
        <taxon>Bacteria</taxon>
        <taxon>Bacillati</taxon>
        <taxon>Mycoplasmatota</taxon>
        <taxon>Mycoplasmoidales</taxon>
        <taxon>Metamycoplasmataceae</taxon>
        <taxon>Metamycoplasma</taxon>
    </lineage>
</organism>
<keyword evidence="7" id="KW-0449">Lipoprotein</keyword>
<evidence type="ECO:0000313" key="10">
    <source>
        <dbReference type="Proteomes" id="UP000013137"/>
    </source>
</evidence>
<evidence type="ECO:0000256" key="8">
    <source>
        <dbReference type="SAM" id="SignalP"/>
    </source>
</evidence>
<dbReference type="PATRIC" id="fig|1188234.3.peg.363"/>
<keyword evidence="5" id="KW-0472">Membrane</keyword>